<gene>
    <name evidence="1" type="ORF">MCHLO_14712</name>
</gene>
<reference evidence="1" key="1">
    <citation type="submission" date="2014-09" db="EMBL/GenBank/DDBJ databases">
        <title>Genome sequence of the luminous mushroom Mycena chlorophos for searching fungal bioluminescence genes.</title>
        <authorList>
            <person name="Tanaka Y."/>
            <person name="Kasuga D."/>
            <person name="Oba Y."/>
            <person name="Hase S."/>
            <person name="Sato K."/>
            <person name="Oba Y."/>
            <person name="Sakakibara Y."/>
        </authorList>
    </citation>
    <scope>NUCLEOTIDE SEQUENCE</scope>
</reference>
<protein>
    <submittedName>
        <fullName evidence="1">TPR-like protein</fullName>
    </submittedName>
</protein>
<dbReference type="PANTHER" id="PTHR46082:SF11">
    <property type="entry name" value="AAA+ ATPASE DOMAIN-CONTAINING PROTEIN-RELATED"/>
    <property type="match status" value="1"/>
</dbReference>
<name>A0ABQ0M4I9_MYCCL</name>
<dbReference type="PANTHER" id="PTHR46082">
    <property type="entry name" value="ATP/GTP-BINDING PROTEIN-RELATED"/>
    <property type="match status" value="1"/>
</dbReference>
<proteinExistence type="predicted"/>
<evidence type="ECO:0000313" key="1">
    <source>
        <dbReference type="EMBL" id="GAT58263.1"/>
    </source>
</evidence>
<organism evidence="1 2">
    <name type="scientific">Mycena chlorophos</name>
    <name type="common">Agaric fungus</name>
    <name type="synonym">Agaricus chlorophos</name>
    <dbReference type="NCBI Taxonomy" id="658473"/>
    <lineage>
        <taxon>Eukaryota</taxon>
        <taxon>Fungi</taxon>
        <taxon>Dikarya</taxon>
        <taxon>Basidiomycota</taxon>
        <taxon>Agaricomycotina</taxon>
        <taxon>Agaricomycetes</taxon>
        <taxon>Agaricomycetidae</taxon>
        <taxon>Agaricales</taxon>
        <taxon>Marasmiineae</taxon>
        <taxon>Mycenaceae</taxon>
        <taxon>Mycena</taxon>
    </lineage>
</organism>
<keyword evidence="2" id="KW-1185">Reference proteome</keyword>
<accession>A0ABQ0M4I9</accession>
<dbReference type="EMBL" id="DF849614">
    <property type="protein sequence ID" value="GAT58263.1"/>
    <property type="molecule type" value="Genomic_DNA"/>
</dbReference>
<dbReference type="InterPro" id="IPR011990">
    <property type="entry name" value="TPR-like_helical_dom_sf"/>
</dbReference>
<dbReference type="Proteomes" id="UP000815677">
    <property type="component" value="Unassembled WGS sequence"/>
</dbReference>
<evidence type="ECO:0000313" key="2">
    <source>
        <dbReference type="Proteomes" id="UP000815677"/>
    </source>
</evidence>
<dbReference type="Gene3D" id="1.25.40.10">
    <property type="entry name" value="Tetratricopeptide repeat domain"/>
    <property type="match status" value="1"/>
</dbReference>
<dbReference type="InterPro" id="IPR053137">
    <property type="entry name" value="NLR-like"/>
</dbReference>
<dbReference type="Pfam" id="PF13424">
    <property type="entry name" value="TPR_12"/>
    <property type="match status" value="1"/>
</dbReference>
<dbReference type="SUPFAM" id="SSF48452">
    <property type="entry name" value="TPR-like"/>
    <property type="match status" value="1"/>
</dbReference>
<sequence length="100" mass="11020">MGNLANSYQNLGKHAEAAGLGQKVLERQTVILGPDHPATLWTMGNLASSYKHLGKYTEAEQLYHLVIRKQIAVLGQDHPDVTRTKDALANLQEQMQEASP</sequence>